<feature type="region of interest" description="Disordered" evidence="1">
    <location>
        <begin position="128"/>
        <end position="163"/>
    </location>
</feature>
<feature type="compositionally biased region" description="Basic residues" evidence="1">
    <location>
        <begin position="1"/>
        <end position="17"/>
    </location>
</feature>
<dbReference type="Proteomes" id="UP000054270">
    <property type="component" value="Unassembled WGS sequence"/>
</dbReference>
<feature type="region of interest" description="Disordered" evidence="1">
    <location>
        <begin position="1"/>
        <end position="27"/>
    </location>
</feature>
<evidence type="ECO:0000313" key="3">
    <source>
        <dbReference type="Proteomes" id="UP000054270"/>
    </source>
</evidence>
<dbReference type="EMBL" id="KN817730">
    <property type="protein sequence ID" value="KJA13564.1"/>
    <property type="molecule type" value="Genomic_DNA"/>
</dbReference>
<gene>
    <name evidence="2" type="ORF">HYPSUDRAFT_209426</name>
</gene>
<sequence>MAKRRSSKATKTNKGKSKAAVSFKSRGPMDHRRLTYKQAGVSTTTTATGDDSRTDYRRIITGTRTYFDENGDAVKALKLIKDTTTTAIVLFDRLADADDLSDISEFELEGAKEVPLLEAAHAETPSFDIKPTVRSPAPFPMSPPSSAGVSDNKDGFADCSEDEGWSEGFSNASNYNPPPLKGPRSDYVFFLPRCSEGSTSSARTTVRRYVGSAASAANAVAPTVSAAPAALAGSSATTPYGSFANPIVID</sequence>
<evidence type="ECO:0000313" key="2">
    <source>
        <dbReference type="EMBL" id="KJA13564.1"/>
    </source>
</evidence>
<evidence type="ECO:0000256" key="1">
    <source>
        <dbReference type="SAM" id="MobiDB-lite"/>
    </source>
</evidence>
<name>A0A0D2N2T2_HYPSF</name>
<protein>
    <submittedName>
        <fullName evidence="2">Uncharacterized protein</fullName>
    </submittedName>
</protein>
<accession>A0A0D2N2T2</accession>
<dbReference type="AlphaFoldDB" id="A0A0D2N2T2"/>
<keyword evidence="3" id="KW-1185">Reference proteome</keyword>
<proteinExistence type="predicted"/>
<organism evidence="2 3">
    <name type="scientific">Hypholoma sublateritium (strain FD-334 SS-4)</name>
    <dbReference type="NCBI Taxonomy" id="945553"/>
    <lineage>
        <taxon>Eukaryota</taxon>
        <taxon>Fungi</taxon>
        <taxon>Dikarya</taxon>
        <taxon>Basidiomycota</taxon>
        <taxon>Agaricomycotina</taxon>
        <taxon>Agaricomycetes</taxon>
        <taxon>Agaricomycetidae</taxon>
        <taxon>Agaricales</taxon>
        <taxon>Agaricineae</taxon>
        <taxon>Strophariaceae</taxon>
        <taxon>Hypholoma</taxon>
    </lineage>
</organism>
<reference evidence="3" key="1">
    <citation type="submission" date="2014-04" db="EMBL/GenBank/DDBJ databases">
        <title>Evolutionary Origins and Diversification of the Mycorrhizal Mutualists.</title>
        <authorList>
            <consortium name="DOE Joint Genome Institute"/>
            <consortium name="Mycorrhizal Genomics Consortium"/>
            <person name="Kohler A."/>
            <person name="Kuo A."/>
            <person name="Nagy L.G."/>
            <person name="Floudas D."/>
            <person name="Copeland A."/>
            <person name="Barry K.W."/>
            <person name="Cichocki N."/>
            <person name="Veneault-Fourrey C."/>
            <person name="LaButti K."/>
            <person name="Lindquist E.A."/>
            <person name="Lipzen A."/>
            <person name="Lundell T."/>
            <person name="Morin E."/>
            <person name="Murat C."/>
            <person name="Riley R."/>
            <person name="Ohm R."/>
            <person name="Sun H."/>
            <person name="Tunlid A."/>
            <person name="Henrissat B."/>
            <person name="Grigoriev I.V."/>
            <person name="Hibbett D.S."/>
            <person name="Martin F."/>
        </authorList>
    </citation>
    <scope>NUCLEOTIDE SEQUENCE [LARGE SCALE GENOMIC DNA]</scope>
    <source>
        <strain evidence="3">FD-334 SS-4</strain>
    </source>
</reference>